<protein>
    <recommendedName>
        <fullName evidence="3 7">Mannitol-1-phosphate 5-dehydrogenase</fullName>
        <ecNumber evidence="2 7">1.1.1.17</ecNumber>
    </recommendedName>
</protein>
<evidence type="ECO:0000256" key="2">
    <source>
        <dbReference type="ARBA" id="ARBA00012939"/>
    </source>
</evidence>
<sequence>MTKAIQFGAGNIGRGFIGYLLKNAGYDLVFADVFDNVIDLINKEKAYTIHVKDVENEDIKVEGISAVNSTRDEIVDEIADAAIITTAVGPLNLVKIAGKIASGIEKRFEADSDKYLNIIACENAIKASESLKGYVYEKLDDEAKAYADKYVGFPNCSVDRIVPPSKNENPLDVTVENYYEWNVEEAGFKGEIPQIEGMNLVGNLEAYIERKLFTLNTGHASTAYLGSLKAYGTIDESINDPEIEDQVRKIMQESGEALIAKFGFNKEDHFAYIEKIIKRFKNPYLKDDVKRVGREPIRKLSVNERFVKPINTALEYKLPVDNLLVGLAAALNFRNNEDGQAVELEKDIENLGLEKTVEKITEIKDEKIIEKIKEIYEKLNK</sequence>
<organism evidence="10 11">
    <name type="scientific">Anaerococcus kampingae</name>
    <dbReference type="NCBI Taxonomy" id="3115614"/>
    <lineage>
        <taxon>Bacteria</taxon>
        <taxon>Bacillati</taxon>
        <taxon>Bacillota</taxon>
        <taxon>Tissierellia</taxon>
        <taxon>Tissierellales</taxon>
        <taxon>Peptoniphilaceae</taxon>
        <taxon>Anaerococcus</taxon>
    </lineage>
</organism>
<dbReference type="InterPro" id="IPR023027">
    <property type="entry name" value="Mannitol_DH_CS"/>
</dbReference>
<dbReference type="PANTHER" id="PTHR30524">
    <property type="entry name" value="MANNITOL-1-PHOSPHATE 5-DEHYDROGENASE"/>
    <property type="match status" value="1"/>
</dbReference>
<dbReference type="NCBIfam" id="NF002647">
    <property type="entry name" value="PRK02318.1-3"/>
    <property type="match status" value="1"/>
</dbReference>
<dbReference type="Gene3D" id="3.40.50.720">
    <property type="entry name" value="NAD(P)-binding Rossmann-like Domain"/>
    <property type="match status" value="1"/>
</dbReference>
<dbReference type="InterPro" id="IPR000669">
    <property type="entry name" value="Mannitol_DH"/>
</dbReference>
<dbReference type="HAMAP" id="MF_00196">
    <property type="entry name" value="Mannitol_dehydrog"/>
    <property type="match status" value="1"/>
</dbReference>
<keyword evidence="5 7" id="KW-0520">NAD</keyword>
<name>A0ABW9MEW2_9FIRM</name>
<dbReference type="Gene3D" id="1.10.1040.10">
    <property type="entry name" value="N-(1-d-carboxylethyl)-l-norvaline Dehydrogenase, domain 2"/>
    <property type="match status" value="1"/>
</dbReference>
<dbReference type="PRINTS" id="PR00084">
    <property type="entry name" value="MTLDHDRGNASE"/>
</dbReference>
<dbReference type="RefSeq" id="WP_106461769.1">
    <property type="nucleotide sequence ID" value="NZ_JBGMEF010000031.1"/>
</dbReference>
<comment type="catalytic activity">
    <reaction evidence="6 7">
        <text>D-mannitol 1-phosphate + NAD(+) = beta-D-fructose 6-phosphate + NADH + H(+)</text>
        <dbReference type="Rhea" id="RHEA:19661"/>
        <dbReference type="ChEBI" id="CHEBI:15378"/>
        <dbReference type="ChEBI" id="CHEBI:57540"/>
        <dbReference type="ChEBI" id="CHEBI:57634"/>
        <dbReference type="ChEBI" id="CHEBI:57945"/>
        <dbReference type="ChEBI" id="CHEBI:61381"/>
        <dbReference type="EC" id="1.1.1.17"/>
    </reaction>
</comment>
<dbReference type="EMBL" id="JBGMEF010000031">
    <property type="protein sequence ID" value="MFO3667705.1"/>
    <property type="molecule type" value="Genomic_DNA"/>
</dbReference>
<evidence type="ECO:0000256" key="1">
    <source>
        <dbReference type="ARBA" id="ARBA00006541"/>
    </source>
</evidence>
<keyword evidence="4 7" id="KW-0560">Oxidoreductase</keyword>
<evidence type="ECO:0000256" key="3">
    <source>
        <dbReference type="ARBA" id="ARBA00016219"/>
    </source>
</evidence>
<gene>
    <name evidence="7" type="primary">mtlD</name>
    <name evidence="10" type="ORF">ACCQ42_07975</name>
</gene>
<comment type="caution">
    <text evidence="10">The sequence shown here is derived from an EMBL/GenBank/DDBJ whole genome shotgun (WGS) entry which is preliminary data.</text>
</comment>
<feature type="domain" description="Mannitol dehydrogenase N-terminal" evidence="8">
    <location>
        <begin position="3"/>
        <end position="197"/>
    </location>
</feature>
<dbReference type="PANTHER" id="PTHR30524:SF0">
    <property type="entry name" value="ALTRONATE OXIDOREDUCTASE-RELATED"/>
    <property type="match status" value="1"/>
</dbReference>
<dbReference type="PROSITE" id="PS00974">
    <property type="entry name" value="MANNITOL_DHGENASE"/>
    <property type="match status" value="1"/>
</dbReference>
<proteinExistence type="inferred from homology"/>
<evidence type="ECO:0000259" key="8">
    <source>
        <dbReference type="Pfam" id="PF01232"/>
    </source>
</evidence>
<evidence type="ECO:0000256" key="5">
    <source>
        <dbReference type="ARBA" id="ARBA00023027"/>
    </source>
</evidence>
<evidence type="ECO:0000256" key="4">
    <source>
        <dbReference type="ARBA" id="ARBA00023002"/>
    </source>
</evidence>
<dbReference type="NCBIfam" id="NF002650">
    <property type="entry name" value="PRK02318.2-2"/>
    <property type="match status" value="1"/>
</dbReference>
<dbReference type="SUPFAM" id="SSF51735">
    <property type="entry name" value="NAD(P)-binding Rossmann-fold domains"/>
    <property type="match status" value="1"/>
</dbReference>
<evidence type="ECO:0000259" key="9">
    <source>
        <dbReference type="Pfam" id="PF08125"/>
    </source>
</evidence>
<evidence type="ECO:0000313" key="11">
    <source>
        <dbReference type="Proteomes" id="UP001637994"/>
    </source>
</evidence>
<dbReference type="InterPro" id="IPR013131">
    <property type="entry name" value="Mannitol_DH_N"/>
</dbReference>
<dbReference type="InterPro" id="IPR013118">
    <property type="entry name" value="Mannitol_DH_C"/>
</dbReference>
<dbReference type="GO" id="GO:0008926">
    <property type="term" value="F:mannitol-1-phosphate 5-dehydrogenase activity"/>
    <property type="evidence" value="ECO:0007669"/>
    <property type="project" value="UniProtKB-EC"/>
</dbReference>
<comment type="similarity">
    <text evidence="1 7">Belongs to the mannitol dehydrogenase family.</text>
</comment>
<feature type="binding site" evidence="7">
    <location>
        <begin position="4"/>
        <end position="15"/>
    </location>
    <ligand>
        <name>NAD(+)</name>
        <dbReference type="ChEBI" id="CHEBI:57540"/>
    </ligand>
</feature>
<evidence type="ECO:0000256" key="6">
    <source>
        <dbReference type="ARBA" id="ARBA00048615"/>
    </source>
</evidence>
<dbReference type="Proteomes" id="UP001637994">
    <property type="component" value="Unassembled WGS sequence"/>
</dbReference>
<dbReference type="EC" id="1.1.1.17" evidence="2 7"/>
<dbReference type="Pfam" id="PF01232">
    <property type="entry name" value="Mannitol_dh"/>
    <property type="match status" value="1"/>
</dbReference>
<dbReference type="InterPro" id="IPR036291">
    <property type="entry name" value="NAD(P)-bd_dom_sf"/>
</dbReference>
<evidence type="ECO:0000313" key="10">
    <source>
        <dbReference type="EMBL" id="MFO3667705.1"/>
    </source>
</evidence>
<accession>A0ABW9MEW2</accession>
<dbReference type="NCBIfam" id="NF002652">
    <property type="entry name" value="PRK02318.2-5"/>
    <property type="match status" value="1"/>
</dbReference>
<dbReference type="NCBIfam" id="NF002646">
    <property type="entry name" value="PRK02318.1-2"/>
    <property type="match status" value="1"/>
</dbReference>
<dbReference type="InterPro" id="IPR013328">
    <property type="entry name" value="6PGD_dom2"/>
</dbReference>
<reference evidence="10 11" key="1">
    <citation type="journal article" date="2025" name="Anaerobe">
        <title>Description of Anaerococcus kampingiae sp. nov., Anaerococcus groningensis sp. nov., Anaerococcus martiniensis sp. nov., and Anaerococcus cruorum sp. nov., isolated from human clinical specimens.</title>
        <authorList>
            <person name="Boiten K.E."/>
            <person name="Meijer J."/>
            <person name="van Wezel E.M."/>
            <person name="Veloo A.C.M."/>
        </authorList>
    </citation>
    <scope>NUCLEOTIDE SEQUENCE [LARGE SCALE GENOMIC DNA]</scope>
    <source>
        <strain evidence="10 11">ENR0874</strain>
    </source>
</reference>
<evidence type="ECO:0000256" key="7">
    <source>
        <dbReference type="HAMAP-Rule" id="MF_00196"/>
    </source>
</evidence>
<dbReference type="SUPFAM" id="SSF48179">
    <property type="entry name" value="6-phosphogluconate dehydrogenase C-terminal domain-like"/>
    <property type="match status" value="1"/>
</dbReference>
<keyword evidence="11" id="KW-1185">Reference proteome</keyword>
<dbReference type="InterPro" id="IPR023028">
    <property type="entry name" value="Mannitol_1_phos_5_DH"/>
</dbReference>
<feature type="domain" description="Mannitol dehydrogenase C-terminal" evidence="9">
    <location>
        <begin position="203"/>
        <end position="377"/>
    </location>
</feature>
<dbReference type="InterPro" id="IPR008927">
    <property type="entry name" value="6-PGluconate_DH-like_C_sf"/>
</dbReference>
<dbReference type="Pfam" id="PF08125">
    <property type="entry name" value="Mannitol_dh_C"/>
    <property type="match status" value="1"/>
</dbReference>